<dbReference type="AlphaFoldDB" id="A0A067SM65"/>
<dbReference type="EMBL" id="KL142390">
    <property type="protein sequence ID" value="KDR72010.1"/>
    <property type="molecule type" value="Genomic_DNA"/>
</dbReference>
<accession>A0A067SM65</accession>
<keyword evidence="1" id="KW-0472">Membrane</keyword>
<keyword evidence="1" id="KW-1133">Transmembrane helix</keyword>
<sequence>MVWNTSLRVSLILGNIYFHWYRGLSSKSDAYGCSQKAGGPAPQIRSYEAECLLRNGRLPSNLPDLESNQWSTEPFADADADHPPNSSSFTLLLTSTSTLPLLLLAYITALYIIRDYSWTCICVTTGLVFVFYTKHVKAHCQNPWCAMVVQIGVSTIILITFYYLFQSNRYRITSASVISAISHRAFGIVTEEVLKRNGYDKGDTNWIGSIIFTALKRGADEHYSTRDSYRMNLVLDKTRFLFL</sequence>
<keyword evidence="3" id="KW-1185">Reference proteome</keyword>
<evidence type="ECO:0000313" key="2">
    <source>
        <dbReference type="EMBL" id="KDR72010.1"/>
    </source>
</evidence>
<feature type="transmembrane region" description="Helical" evidence="1">
    <location>
        <begin position="144"/>
        <end position="165"/>
    </location>
</feature>
<dbReference type="Proteomes" id="UP000027222">
    <property type="component" value="Unassembled WGS sequence"/>
</dbReference>
<keyword evidence="1" id="KW-0812">Transmembrane</keyword>
<evidence type="ECO:0000256" key="1">
    <source>
        <dbReference type="SAM" id="Phobius"/>
    </source>
</evidence>
<dbReference type="HOGENOM" id="CLU_1142658_0_0_1"/>
<evidence type="ECO:0000313" key="3">
    <source>
        <dbReference type="Proteomes" id="UP000027222"/>
    </source>
</evidence>
<feature type="transmembrane region" description="Helical" evidence="1">
    <location>
        <begin position="89"/>
        <end position="110"/>
    </location>
</feature>
<feature type="non-terminal residue" evidence="2">
    <location>
        <position position="1"/>
    </location>
</feature>
<protein>
    <submittedName>
        <fullName evidence="2">Uncharacterized protein</fullName>
    </submittedName>
</protein>
<gene>
    <name evidence="2" type="ORF">GALMADRAFT_253313</name>
</gene>
<organism evidence="2 3">
    <name type="scientific">Galerina marginata (strain CBS 339.88)</name>
    <dbReference type="NCBI Taxonomy" id="685588"/>
    <lineage>
        <taxon>Eukaryota</taxon>
        <taxon>Fungi</taxon>
        <taxon>Dikarya</taxon>
        <taxon>Basidiomycota</taxon>
        <taxon>Agaricomycotina</taxon>
        <taxon>Agaricomycetes</taxon>
        <taxon>Agaricomycetidae</taxon>
        <taxon>Agaricales</taxon>
        <taxon>Agaricineae</taxon>
        <taxon>Strophariaceae</taxon>
        <taxon>Galerina</taxon>
    </lineage>
</organism>
<proteinExistence type="predicted"/>
<feature type="transmembrane region" description="Helical" evidence="1">
    <location>
        <begin position="116"/>
        <end position="132"/>
    </location>
</feature>
<reference evidence="3" key="1">
    <citation type="journal article" date="2014" name="Proc. Natl. Acad. Sci. U.S.A.">
        <title>Extensive sampling of basidiomycete genomes demonstrates inadequacy of the white-rot/brown-rot paradigm for wood decay fungi.</title>
        <authorList>
            <person name="Riley R."/>
            <person name="Salamov A.A."/>
            <person name="Brown D.W."/>
            <person name="Nagy L.G."/>
            <person name="Floudas D."/>
            <person name="Held B.W."/>
            <person name="Levasseur A."/>
            <person name="Lombard V."/>
            <person name="Morin E."/>
            <person name="Otillar R."/>
            <person name="Lindquist E.A."/>
            <person name="Sun H."/>
            <person name="LaButti K.M."/>
            <person name="Schmutz J."/>
            <person name="Jabbour D."/>
            <person name="Luo H."/>
            <person name="Baker S.E."/>
            <person name="Pisabarro A.G."/>
            <person name="Walton J.D."/>
            <person name="Blanchette R.A."/>
            <person name="Henrissat B."/>
            <person name="Martin F."/>
            <person name="Cullen D."/>
            <person name="Hibbett D.S."/>
            <person name="Grigoriev I.V."/>
        </authorList>
    </citation>
    <scope>NUCLEOTIDE SEQUENCE [LARGE SCALE GENOMIC DNA]</scope>
    <source>
        <strain evidence="3">CBS 339.88</strain>
    </source>
</reference>
<name>A0A067SM65_GALM3</name>